<evidence type="ECO:0000313" key="7">
    <source>
        <dbReference type="EMBL" id="MFI2230419.1"/>
    </source>
</evidence>
<evidence type="ECO:0000256" key="4">
    <source>
        <dbReference type="ARBA" id="ARBA00023163"/>
    </source>
</evidence>
<keyword evidence="4" id="KW-0804">Transcription</keyword>
<dbReference type="PIRSF" id="PIRSF036625">
    <property type="entry name" value="GAF_ANTAR"/>
    <property type="match status" value="1"/>
</dbReference>
<dbReference type="SUPFAM" id="SSF52172">
    <property type="entry name" value="CheY-like"/>
    <property type="match status" value="1"/>
</dbReference>
<name>A0ABW7VW29_9NOCA</name>
<evidence type="ECO:0000256" key="3">
    <source>
        <dbReference type="ARBA" id="ARBA00023015"/>
    </source>
</evidence>
<comment type="caution">
    <text evidence="7">The sequence shown here is derived from an EMBL/GenBank/DDBJ whole genome shotgun (WGS) entry which is preliminary data.</text>
</comment>
<evidence type="ECO:0000259" key="6">
    <source>
        <dbReference type="PROSITE" id="PS50921"/>
    </source>
</evidence>
<evidence type="ECO:0000256" key="5">
    <source>
        <dbReference type="SAM" id="MobiDB-lite"/>
    </source>
</evidence>
<dbReference type="EMBL" id="JBIRYL010000001">
    <property type="protein sequence ID" value="MFI2230419.1"/>
    <property type="molecule type" value="Genomic_DNA"/>
</dbReference>
<accession>A0ABW7VW29</accession>
<dbReference type="InterPro" id="IPR005561">
    <property type="entry name" value="ANTAR"/>
</dbReference>
<evidence type="ECO:0000256" key="2">
    <source>
        <dbReference type="ARBA" id="ARBA00022777"/>
    </source>
</evidence>
<dbReference type="InterPro" id="IPR029016">
    <property type="entry name" value="GAF-like_dom_sf"/>
</dbReference>
<dbReference type="SMART" id="SM01012">
    <property type="entry name" value="ANTAR"/>
    <property type="match status" value="1"/>
</dbReference>
<dbReference type="InterPro" id="IPR012074">
    <property type="entry name" value="GAF_ANTAR"/>
</dbReference>
<dbReference type="SUPFAM" id="SSF55781">
    <property type="entry name" value="GAF domain-like"/>
    <property type="match status" value="1"/>
</dbReference>
<dbReference type="PROSITE" id="PS50921">
    <property type="entry name" value="ANTAR"/>
    <property type="match status" value="1"/>
</dbReference>
<evidence type="ECO:0000256" key="1">
    <source>
        <dbReference type="ARBA" id="ARBA00022679"/>
    </source>
</evidence>
<keyword evidence="1" id="KW-0808">Transferase</keyword>
<reference evidence="7 8" key="1">
    <citation type="submission" date="2024-10" db="EMBL/GenBank/DDBJ databases">
        <title>The Natural Products Discovery Center: Release of the First 8490 Sequenced Strains for Exploring Actinobacteria Biosynthetic Diversity.</title>
        <authorList>
            <person name="Kalkreuter E."/>
            <person name="Kautsar S.A."/>
            <person name="Yang D."/>
            <person name="Bader C.D."/>
            <person name="Teijaro C.N."/>
            <person name="Fluegel L."/>
            <person name="Davis C.M."/>
            <person name="Simpson J.R."/>
            <person name="Lauterbach L."/>
            <person name="Steele A.D."/>
            <person name="Gui C."/>
            <person name="Meng S."/>
            <person name="Li G."/>
            <person name="Viehrig K."/>
            <person name="Ye F."/>
            <person name="Su P."/>
            <person name="Kiefer A.F."/>
            <person name="Nichols A."/>
            <person name="Cepeda A.J."/>
            <person name="Yan W."/>
            <person name="Fan B."/>
            <person name="Jiang Y."/>
            <person name="Adhikari A."/>
            <person name="Zheng C.-J."/>
            <person name="Schuster L."/>
            <person name="Cowan T.M."/>
            <person name="Smanski M.J."/>
            <person name="Chevrette M.G."/>
            <person name="De Carvalho L.P.S."/>
            <person name="Shen B."/>
        </authorList>
    </citation>
    <scope>NUCLEOTIDE SEQUENCE [LARGE SCALE GENOMIC DNA]</scope>
    <source>
        <strain evidence="7 8">NPDC019377</strain>
    </source>
</reference>
<dbReference type="SMART" id="SM00065">
    <property type="entry name" value="GAF"/>
    <property type="match status" value="1"/>
</dbReference>
<dbReference type="InterPro" id="IPR003018">
    <property type="entry name" value="GAF"/>
</dbReference>
<dbReference type="InterPro" id="IPR036388">
    <property type="entry name" value="WH-like_DNA-bd_sf"/>
</dbReference>
<sequence length="250" mass="26858">MATDPRAGPGEDTAREAPGRSRIPADLAERLGDLARYLESRADVTATLQGIVDTAVDTVPGAAYAGISVVARRRLMDTPIVSAAVVAEVDRAQIDVEQGPCLDALYERHTVALPDTAGEPRWPRFAARAAELGIGSMLSFQLYVLRDDLGALNLYARTPRAFGADSERVGRLFAAHAGVAMATAQQVSQLKHAIDTRDLIGQAKGILMERYKLTADQAFALLVRASQHSNTKLTEIAFYLCRSGELPIDG</sequence>
<dbReference type="Pfam" id="PF13185">
    <property type="entry name" value="GAF_2"/>
    <property type="match status" value="1"/>
</dbReference>
<feature type="region of interest" description="Disordered" evidence="5">
    <location>
        <begin position="1"/>
        <end position="22"/>
    </location>
</feature>
<organism evidence="7 8">
    <name type="scientific">Nocardia testacea</name>
    <dbReference type="NCBI Taxonomy" id="248551"/>
    <lineage>
        <taxon>Bacteria</taxon>
        <taxon>Bacillati</taxon>
        <taxon>Actinomycetota</taxon>
        <taxon>Actinomycetes</taxon>
        <taxon>Mycobacteriales</taxon>
        <taxon>Nocardiaceae</taxon>
        <taxon>Nocardia</taxon>
    </lineage>
</organism>
<dbReference type="InterPro" id="IPR011006">
    <property type="entry name" value="CheY-like_superfamily"/>
</dbReference>
<keyword evidence="2" id="KW-0418">Kinase</keyword>
<proteinExistence type="predicted"/>
<dbReference type="Proteomes" id="UP001611494">
    <property type="component" value="Unassembled WGS sequence"/>
</dbReference>
<dbReference type="Gene3D" id="3.30.450.40">
    <property type="match status" value="1"/>
</dbReference>
<evidence type="ECO:0000313" key="8">
    <source>
        <dbReference type="Proteomes" id="UP001611494"/>
    </source>
</evidence>
<dbReference type="Pfam" id="PF03861">
    <property type="entry name" value="ANTAR"/>
    <property type="match status" value="1"/>
</dbReference>
<gene>
    <name evidence="7" type="ORF">ACH49Z_11255</name>
</gene>
<dbReference type="RefSeq" id="WP_397061812.1">
    <property type="nucleotide sequence ID" value="NZ_JBIRYL010000001.1"/>
</dbReference>
<dbReference type="Gene3D" id="1.10.10.10">
    <property type="entry name" value="Winged helix-like DNA-binding domain superfamily/Winged helix DNA-binding domain"/>
    <property type="match status" value="1"/>
</dbReference>
<keyword evidence="8" id="KW-1185">Reference proteome</keyword>
<feature type="domain" description="ANTAR" evidence="6">
    <location>
        <begin position="180"/>
        <end position="241"/>
    </location>
</feature>
<protein>
    <submittedName>
        <fullName evidence="7">GAF and ANTAR domain-containing protein</fullName>
    </submittedName>
</protein>
<keyword evidence="3" id="KW-0805">Transcription regulation</keyword>